<dbReference type="Pfam" id="PF19668">
    <property type="entry name" value="DUF6171"/>
    <property type="match status" value="1"/>
</dbReference>
<reference evidence="1 2" key="1">
    <citation type="submission" date="2017-03" db="EMBL/GenBank/DDBJ databases">
        <title>Genome sequence of Clostridium oryzae DSM 28571.</title>
        <authorList>
            <person name="Poehlein A."/>
            <person name="Daniel R."/>
        </authorList>
    </citation>
    <scope>NUCLEOTIDE SEQUENCE [LARGE SCALE GENOMIC DNA]</scope>
    <source>
        <strain evidence="1 2">DSM 28571</strain>
    </source>
</reference>
<dbReference type="OrthoDB" id="7061841at2"/>
<gene>
    <name evidence="1" type="ORF">CLORY_23690</name>
</gene>
<evidence type="ECO:0000313" key="2">
    <source>
        <dbReference type="Proteomes" id="UP000190080"/>
    </source>
</evidence>
<organism evidence="1 2">
    <name type="scientific">Clostridium oryzae</name>
    <dbReference type="NCBI Taxonomy" id="1450648"/>
    <lineage>
        <taxon>Bacteria</taxon>
        <taxon>Bacillati</taxon>
        <taxon>Bacillota</taxon>
        <taxon>Clostridia</taxon>
        <taxon>Eubacteriales</taxon>
        <taxon>Clostridiaceae</taxon>
        <taxon>Clostridium</taxon>
    </lineage>
</organism>
<keyword evidence="2" id="KW-1185">Reference proteome</keyword>
<accession>A0A1V4INA1</accession>
<proteinExistence type="predicted"/>
<evidence type="ECO:0000313" key="1">
    <source>
        <dbReference type="EMBL" id="OPJ61329.1"/>
    </source>
</evidence>
<name>A0A1V4INA1_9CLOT</name>
<dbReference type="EMBL" id="MZGV01000023">
    <property type="protein sequence ID" value="OPJ61329.1"/>
    <property type="molecule type" value="Genomic_DNA"/>
</dbReference>
<dbReference type="InterPro" id="IPR046169">
    <property type="entry name" value="DUF6171"/>
</dbReference>
<sequence length="87" mass="9947">MRKVDNCKACSASVNVPQKDIDKALEDLKRIKKIKLADDETYIDRLKICSSCQCLEYNTTCNQCGCIVQIKAKVKDSRCPYPKNSKW</sequence>
<comment type="caution">
    <text evidence="1">The sequence shown here is derived from an EMBL/GenBank/DDBJ whole genome shotgun (WGS) entry which is preliminary data.</text>
</comment>
<dbReference type="RefSeq" id="WP_079424634.1">
    <property type="nucleotide sequence ID" value="NZ_MZGV01000023.1"/>
</dbReference>
<dbReference type="AlphaFoldDB" id="A0A1V4INA1"/>
<dbReference type="Proteomes" id="UP000190080">
    <property type="component" value="Unassembled WGS sequence"/>
</dbReference>
<protein>
    <submittedName>
        <fullName evidence="1">Uncharacterized protein</fullName>
    </submittedName>
</protein>